<comment type="caution">
    <text evidence="1">The sequence shown here is derived from an EMBL/GenBank/DDBJ whole genome shotgun (WGS) entry which is preliminary data.</text>
</comment>
<sequence length="434" mass="47045">MKLLRGLRAPAQMFFWWSGLALKQLDLGSGLHQPTSSLQEFNTRLESTSHLRAFAPFKIGDYLEEGSKEVAIHPPLSESAAYPAGVDGVPPLLLIVICSSGAWHVVCSHRVLASSPLGLRSRHCAGSTIMRRDTPGPRFDRRSAALGGNSLLASHLDEPGLIPGGVAPEFSHAVIVPDDAAGRRVFSGSSFPPALAFQRCSILSTPCITVPVIKIHTELVQGPALSSGSDFPTVKRCGRRLKFRAARREHCTPVESRAGLRVAAMAHLMRGVMSSLLASALLGLGHQKKLQLRPEHVLSPLHTSEMPHRLYVTVDLTTTGGLSGLRRDVQGVLTSGLCVLCGLVRGNFLSPQRDTIAATRDGAVVTHLTRIREDREFDSRSGHPDFGFPRFPETTPGECWDGSVLHRGHGRFLPQSLFPVQRASSLMTSLSTRR</sequence>
<evidence type="ECO:0000313" key="2">
    <source>
        <dbReference type="Proteomes" id="UP001159363"/>
    </source>
</evidence>
<keyword evidence="2" id="KW-1185">Reference proteome</keyword>
<reference evidence="1 2" key="1">
    <citation type="submission" date="2023-02" db="EMBL/GenBank/DDBJ databases">
        <title>LHISI_Scaffold_Assembly.</title>
        <authorList>
            <person name="Stuart O.P."/>
            <person name="Cleave R."/>
            <person name="Magrath M.J.L."/>
            <person name="Mikheyev A.S."/>
        </authorList>
    </citation>
    <scope>NUCLEOTIDE SEQUENCE [LARGE SCALE GENOMIC DNA]</scope>
    <source>
        <strain evidence="1">Daus_M_001</strain>
        <tissue evidence="1">Leg muscle</tissue>
    </source>
</reference>
<evidence type="ECO:0000313" key="1">
    <source>
        <dbReference type="EMBL" id="KAJ8871862.1"/>
    </source>
</evidence>
<protein>
    <submittedName>
        <fullName evidence="1">Uncharacterized protein</fullName>
    </submittedName>
</protein>
<dbReference type="EMBL" id="JARBHB010000012">
    <property type="protein sequence ID" value="KAJ8871862.1"/>
    <property type="molecule type" value="Genomic_DNA"/>
</dbReference>
<accession>A0ABQ9GIK5</accession>
<gene>
    <name evidence="1" type="ORF">PR048_028202</name>
</gene>
<dbReference type="Proteomes" id="UP001159363">
    <property type="component" value="Chromosome 11"/>
</dbReference>
<organism evidence="1 2">
    <name type="scientific">Dryococelus australis</name>
    <dbReference type="NCBI Taxonomy" id="614101"/>
    <lineage>
        <taxon>Eukaryota</taxon>
        <taxon>Metazoa</taxon>
        <taxon>Ecdysozoa</taxon>
        <taxon>Arthropoda</taxon>
        <taxon>Hexapoda</taxon>
        <taxon>Insecta</taxon>
        <taxon>Pterygota</taxon>
        <taxon>Neoptera</taxon>
        <taxon>Polyneoptera</taxon>
        <taxon>Phasmatodea</taxon>
        <taxon>Verophasmatodea</taxon>
        <taxon>Anareolatae</taxon>
        <taxon>Phasmatidae</taxon>
        <taxon>Eurycanthinae</taxon>
        <taxon>Dryococelus</taxon>
    </lineage>
</organism>
<name>A0ABQ9GIK5_9NEOP</name>
<proteinExistence type="predicted"/>